<dbReference type="GO" id="GO:0005737">
    <property type="term" value="C:cytoplasm"/>
    <property type="evidence" value="ECO:0007669"/>
    <property type="project" value="TreeGrafter"/>
</dbReference>
<dbReference type="SUPFAM" id="SSF56801">
    <property type="entry name" value="Acetyl-CoA synthetase-like"/>
    <property type="match status" value="1"/>
</dbReference>
<dbReference type="Pfam" id="PF00501">
    <property type="entry name" value="AMP-binding"/>
    <property type="match status" value="1"/>
</dbReference>
<feature type="region of interest" description="Disordered" evidence="1">
    <location>
        <begin position="1"/>
        <end position="40"/>
    </location>
</feature>
<dbReference type="GO" id="GO:0043041">
    <property type="term" value="P:amino acid activation for nonribosomal peptide biosynthetic process"/>
    <property type="evidence" value="ECO:0007669"/>
    <property type="project" value="TreeGrafter"/>
</dbReference>
<dbReference type="GO" id="GO:0031177">
    <property type="term" value="F:phosphopantetheine binding"/>
    <property type="evidence" value="ECO:0007669"/>
    <property type="project" value="TreeGrafter"/>
</dbReference>
<evidence type="ECO:0000256" key="1">
    <source>
        <dbReference type="SAM" id="MobiDB-lite"/>
    </source>
</evidence>
<feature type="domain" description="AMP-dependent synthetase/ligase" evidence="2">
    <location>
        <begin position="11"/>
        <end position="132"/>
    </location>
</feature>
<sequence>MTGEEGPLVGDRLADALAEQRVSHTLSRPRPWPPSARHAGSLPHLRTLIVGAEACPPDLVAQWAPGRSRMINSYGPTEATVVATWTGPLSPGAPPPSEARPAPRASTSWTRPCAPSRPGVTGELYVAGPGSPAAYLNQPGLTAQRFLADPFGGPGERMYRTGDLAVWAADGQLRFAGRADDQVNCAASASSPARSKAHCALPHRLRDAAVVVRTPPTCHDPAGQADQEASAWPEGPPDTTASSPTSCRATADPEKPAGR</sequence>
<dbReference type="Proteomes" id="UP000195880">
    <property type="component" value="Chromosome"/>
</dbReference>
<feature type="compositionally biased region" description="Low complexity" evidence="1">
    <location>
        <begin position="99"/>
        <end position="108"/>
    </location>
</feature>
<feature type="region of interest" description="Disordered" evidence="1">
    <location>
        <begin position="87"/>
        <end position="114"/>
    </location>
</feature>
<feature type="compositionally biased region" description="Polar residues" evidence="1">
    <location>
        <begin position="239"/>
        <end position="248"/>
    </location>
</feature>
<evidence type="ECO:0000313" key="3">
    <source>
        <dbReference type="EMBL" id="ARX89471.1"/>
    </source>
</evidence>
<reference evidence="3 4" key="1">
    <citation type="submission" date="2017-05" db="EMBL/GenBank/DDBJ databases">
        <title>Streptomyces alboflavus Genome sequencing and assembly.</title>
        <authorList>
            <person name="Wang Y."/>
            <person name="Du B."/>
            <person name="Ding Y."/>
            <person name="Liu H."/>
            <person name="Hou Q."/>
            <person name="Liu K."/>
            <person name="Wang C."/>
            <person name="Yao L."/>
        </authorList>
    </citation>
    <scope>NUCLEOTIDE SEQUENCE [LARGE SCALE GENOMIC DNA]</scope>
    <source>
        <strain evidence="3 4">MDJK44</strain>
    </source>
</reference>
<dbReference type="PANTHER" id="PTHR45527:SF1">
    <property type="entry name" value="FATTY ACID SYNTHASE"/>
    <property type="match status" value="1"/>
</dbReference>
<dbReference type="KEGG" id="salf:SMD44_08958"/>
<organism evidence="3 4">
    <name type="scientific">Streptomyces alboflavus</name>
    <dbReference type="NCBI Taxonomy" id="67267"/>
    <lineage>
        <taxon>Bacteria</taxon>
        <taxon>Bacillati</taxon>
        <taxon>Actinomycetota</taxon>
        <taxon>Actinomycetes</taxon>
        <taxon>Kitasatosporales</taxon>
        <taxon>Streptomycetaceae</taxon>
        <taxon>Streptomyces</taxon>
    </lineage>
</organism>
<dbReference type="GO" id="GO:0044550">
    <property type="term" value="P:secondary metabolite biosynthetic process"/>
    <property type="evidence" value="ECO:0007669"/>
    <property type="project" value="TreeGrafter"/>
</dbReference>
<dbReference type="InterPro" id="IPR042099">
    <property type="entry name" value="ANL_N_sf"/>
</dbReference>
<dbReference type="AlphaFoldDB" id="A0A1Z1WSP8"/>
<dbReference type="Gene3D" id="3.40.50.12780">
    <property type="entry name" value="N-terminal domain of ligase-like"/>
    <property type="match status" value="1"/>
</dbReference>
<proteinExistence type="predicted"/>
<keyword evidence="4" id="KW-1185">Reference proteome</keyword>
<protein>
    <recommendedName>
        <fullName evidence="2">AMP-dependent synthetase/ligase domain-containing protein</fullName>
    </recommendedName>
</protein>
<evidence type="ECO:0000259" key="2">
    <source>
        <dbReference type="Pfam" id="PF00501"/>
    </source>
</evidence>
<dbReference type="RefSeq" id="WP_237307765.1">
    <property type="nucleotide sequence ID" value="NZ_CP021748.1"/>
</dbReference>
<dbReference type="InterPro" id="IPR000873">
    <property type="entry name" value="AMP-dep_synth/lig_dom"/>
</dbReference>
<dbReference type="PANTHER" id="PTHR45527">
    <property type="entry name" value="NONRIBOSOMAL PEPTIDE SYNTHETASE"/>
    <property type="match status" value="1"/>
</dbReference>
<accession>A0A1Z1WSP8</accession>
<gene>
    <name evidence="3" type="ORF">SMD44_08958</name>
</gene>
<name>A0A1Z1WSP8_9ACTN</name>
<evidence type="ECO:0000313" key="4">
    <source>
        <dbReference type="Proteomes" id="UP000195880"/>
    </source>
</evidence>
<feature type="region of interest" description="Disordered" evidence="1">
    <location>
        <begin position="214"/>
        <end position="259"/>
    </location>
</feature>
<dbReference type="EMBL" id="CP021748">
    <property type="protein sequence ID" value="ARX89471.1"/>
    <property type="molecule type" value="Genomic_DNA"/>
</dbReference>